<dbReference type="OrthoDB" id="5913477at2759"/>
<comment type="caution">
    <text evidence="1">The sequence shown here is derived from an EMBL/GenBank/DDBJ whole genome shotgun (WGS) entry which is preliminary data.</text>
</comment>
<keyword evidence="2" id="KW-1185">Reference proteome</keyword>
<gene>
    <name evidence="1" type="ORF">T01_2741</name>
</gene>
<dbReference type="AlphaFoldDB" id="A0A0V1AWG8"/>
<evidence type="ECO:0000313" key="1">
    <source>
        <dbReference type="EMBL" id="KRY29128.1"/>
    </source>
</evidence>
<organism evidence="1 2">
    <name type="scientific">Trichinella spiralis</name>
    <name type="common">Trichina worm</name>
    <dbReference type="NCBI Taxonomy" id="6334"/>
    <lineage>
        <taxon>Eukaryota</taxon>
        <taxon>Metazoa</taxon>
        <taxon>Ecdysozoa</taxon>
        <taxon>Nematoda</taxon>
        <taxon>Enoplea</taxon>
        <taxon>Dorylaimia</taxon>
        <taxon>Trichinellida</taxon>
        <taxon>Trichinellidae</taxon>
        <taxon>Trichinella</taxon>
    </lineage>
</organism>
<reference evidence="1 2" key="1">
    <citation type="submission" date="2015-01" db="EMBL/GenBank/DDBJ databases">
        <title>Evolution of Trichinella species and genotypes.</title>
        <authorList>
            <person name="Korhonen P.K."/>
            <person name="Edoardo P."/>
            <person name="Giuseppe L.R."/>
            <person name="Gasser R.B."/>
        </authorList>
    </citation>
    <scope>NUCLEOTIDE SEQUENCE [LARGE SCALE GENOMIC DNA]</scope>
    <source>
        <strain evidence="1">ISS3</strain>
    </source>
</reference>
<accession>A0A0V1AWG8</accession>
<sequence length="83" mass="9471">MSYIGVNPLLKRTYLERLADLDFTWFTNNIVYPEISADVGELPQRDMPLEALTARTTDRNSSLEGVLDFKVLTATIKMHIVQL</sequence>
<evidence type="ECO:0000313" key="2">
    <source>
        <dbReference type="Proteomes" id="UP000054776"/>
    </source>
</evidence>
<name>A0A0V1AWG8_TRISP</name>
<dbReference type="EMBL" id="JYDH01000179">
    <property type="protein sequence ID" value="KRY29128.1"/>
    <property type="molecule type" value="Genomic_DNA"/>
</dbReference>
<proteinExistence type="predicted"/>
<dbReference type="InParanoid" id="A0A0V1AWG8"/>
<protein>
    <submittedName>
        <fullName evidence="1">Uncharacterized protein</fullName>
    </submittedName>
</protein>
<dbReference type="Proteomes" id="UP000054776">
    <property type="component" value="Unassembled WGS sequence"/>
</dbReference>